<sequence>MSQAKLTWNEANTDILVAKANALGVDEVSQEQVVVIAGEMAEETERAVTARQISSKLRKLGYKVQLAVDAKESPWTPEMEAELVDYLNANEGEKTYREIAAAIAGGKFNYRQVQGKVLALQLTEKVKPTEATKAPRKFTPEEEDQIVALASAGKFLEEIAETLGKTVAQIRGKTLSLVKEGRLDAQPSQRDHKEKVSVDMFDGLDVENMTVAELAEKLGKNERGIRSTLTRRGRDCVDHKGAARRAKLDAKEANK</sequence>
<evidence type="ECO:0000256" key="1">
    <source>
        <dbReference type="SAM" id="MobiDB-lite"/>
    </source>
</evidence>
<reference evidence="3" key="1">
    <citation type="submission" date="2017-10" db="EMBL/GenBank/DDBJ databases">
        <title>Isolation and characterization of a group of new proteus bacteriophages.</title>
        <authorList>
            <person name="Kozlova Y.N."/>
            <person name="Morozova V.V."/>
            <person name="Babkin I.V."/>
            <person name="Tikunova N.V."/>
            <person name="Bokovaya O.V."/>
            <person name="Shedko E.D."/>
        </authorList>
    </citation>
    <scope>NUCLEOTIDE SEQUENCE [LARGE SCALE GENOMIC DNA]</scope>
</reference>
<dbReference type="Proteomes" id="UP000241842">
    <property type="component" value="Segment"/>
</dbReference>
<evidence type="ECO:0000313" key="3">
    <source>
        <dbReference type="Proteomes" id="UP000241842"/>
    </source>
</evidence>
<keyword evidence="3" id="KW-1185">Reference proteome</keyword>
<dbReference type="RefSeq" id="YP_009620603.1">
    <property type="nucleotide sequence ID" value="NC_042090.1"/>
</dbReference>
<proteinExistence type="predicted"/>
<feature type="region of interest" description="Disordered" evidence="1">
    <location>
        <begin position="233"/>
        <end position="255"/>
    </location>
</feature>
<protein>
    <submittedName>
        <fullName evidence="2">D5 protein</fullName>
    </submittedName>
</protein>
<accession>A0A2H4PRI9</accession>
<dbReference type="GeneID" id="40097256"/>
<dbReference type="EMBL" id="MG030347">
    <property type="protein sequence ID" value="ATW69919.1"/>
    <property type="molecule type" value="Genomic_DNA"/>
</dbReference>
<dbReference type="KEGG" id="vg:40097256"/>
<evidence type="ECO:0000313" key="2">
    <source>
        <dbReference type="EMBL" id="ATW69919.1"/>
    </source>
</evidence>
<name>A0A2H4PRI9_9CAUD</name>
<dbReference type="OrthoDB" id="10069at10239"/>
<organism evidence="2 3">
    <name type="scientific">Proteus phage PM135</name>
    <dbReference type="NCBI Taxonomy" id="2048008"/>
    <lineage>
        <taxon>Viruses</taxon>
        <taxon>Duplodnaviria</taxon>
        <taxon>Heunggongvirae</taxon>
        <taxon>Uroviricota</taxon>
        <taxon>Caudoviricetes</taxon>
        <taxon>Demerecviridae</taxon>
        <taxon>Novosibvirus</taxon>
        <taxon>Novosibvirus PM135</taxon>
    </lineage>
</organism>